<name>A0A7G3ZDC4_9SACH</name>
<evidence type="ECO:0000313" key="3">
    <source>
        <dbReference type="EMBL" id="QLL31510.1"/>
    </source>
</evidence>
<dbReference type="PANTHER" id="PTHR11851">
    <property type="entry name" value="METALLOPROTEASE"/>
    <property type="match status" value="1"/>
</dbReference>
<feature type="domain" description="Peptidase M16 N-terminal" evidence="1">
    <location>
        <begin position="37"/>
        <end position="176"/>
    </location>
</feature>
<protein>
    <recommendedName>
        <fullName evidence="5">Peptidase M16 C-terminal domain-containing protein</fullName>
    </recommendedName>
</protein>
<dbReference type="InterPro" id="IPR011249">
    <property type="entry name" value="Metalloenz_LuxS/M16"/>
</dbReference>
<evidence type="ECO:0000259" key="2">
    <source>
        <dbReference type="Pfam" id="PF05193"/>
    </source>
</evidence>
<dbReference type="Pfam" id="PF05193">
    <property type="entry name" value="Peptidase_M16_C"/>
    <property type="match status" value="1"/>
</dbReference>
<evidence type="ECO:0008006" key="5">
    <source>
        <dbReference type="Google" id="ProtNLM"/>
    </source>
</evidence>
<dbReference type="SUPFAM" id="SSF63411">
    <property type="entry name" value="LuxS/MPP-like metallohydrolase"/>
    <property type="match status" value="2"/>
</dbReference>
<dbReference type="Gene3D" id="3.30.830.10">
    <property type="entry name" value="Metalloenzyme, LuxS/M16 peptidase-like"/>
    <property type="match status" value="2"/>
</dbReference>
<dbReference type="Pfam" id="PF00675">
    <property type="entry name" value="Peptidase_M16"/>
    <property type="match status" value="1"/>
</dbReference>
<dbReference type="InterPro" id="IPR007863">
    <property type="entry name" value="Peptidase_M16_C"/>
</dbReference>
<dbReference type="Proteomes" id="UP000515788">
    <property type="component" value="Chromosome 2"/>
</dbReference>
<organism evidence="3 4">
    <name type="scientific">Torulaspora globosa</name>
    <dbReference type="NCBI Taxonomy" id="48254"/>
    <lineage>
        <taxon>Eukaryota</taxon>
        <taxon>Fungi</taxon>
        <taxon>Dikarya</taxon>
        <taxon>Ascomycota</taxon>
        <taxon>Saccharomycotina</taxon>
        <taxon>Saccharomycetes</taxon>
        <taxon>Saccharomycetales</taxon>
        <taxon>Saccharomycetaceae</taxon>
        <taxon>Torulaspora</taxon>
    </lineage>
</organism>
<feature type="domain" description="Peptidase M16 C-terminal" evidence="2">
    <location>
        <begin position="186"/>
        <end position="364"/>
    </location>
</feature>
<evidence type="ECO:0000313" key="4">
    <source>
        <dbReference type="Proteomes" id="UP000515788"/>
    </source>
</evidence>
<keyword evidence="4" id="KW-1185">Reference proteome</keyword>
<dbReference type="GO" id="GO:0009060">
    <property type="term" value="P:aerobic respiration"/>
    <property type="evidence" value="ECO:0007669"/>
    <property type="project" value="TreeGrafter"/>
</dbReference>
<proteinExistence type="predicted"/>
<dbReference type="InterPro" id="IPR050361">
    <property type="entry name" value="MPP/UQCRC_Complex"/>
</dbReference>
<reference evidence="3 4" key="1">
    <citation type="submission" date="2020-06" db="EMBL/GenBank/DDBJ databases">
        <title>The yeast mating-type switching endonuclease HO is a domesticated member of an unorthodox homing genetic element family.</title>
        <authorList>
            <person name="Coughlan A.Y."/>
            <person name="Lombardi L."/>
            <person name="Braun-Galleani S."/>
            <person name="Martos A.R."/>
            <person name="Galeote V."/>
            <person name="Bigey F."/>
            <person name="Dequin S."/>
            <person name="Byrne K.P."/>
            <person name="Wolfe K.H."/>
        </authorList>
    </citation>
    <scope>NUCLEOTIDE SEQUENCE [LARGE SCALE GENOMIC DNA]</scope>
    <source>
        <strain evidence="3 4">CBS764</strain>
    </source>
</reference>
<dbReference type="EMBL" id="CP059247">
    <property type="protein sequence ID" value="QLL31510.1"/>
    <property type="molecule type" value="Genomic_DNA"/>
</dbReference>
<dbReference type="GO" id="GO:0005739">
    <property type="term" value="C:mitochondrion"/>
    <property type="evidence" value="ECO:0007669"/>
    <property type="project" value="TreeGrafter"/>
</dbReference>
<dbReference type="GO" id="GO:0006627">
    <property type="term" value="P:protein processing involved in protein targeting to mitochondrion"/>
    <property type="evidence" value="ECO:0007669"/>
    <property type="project" value="TreeGrafter"/>
</dbReference>
<dbReference type="InterPro" id="IPR011765">
    <property type="entry name" value="Pept_M16_N"/>
</dbReference>
<dbReference type="OrthoDB" id="10251424at2759"/>
<dbReference type="GO" id="GO:0046872">
    <property type="term" value="F:metal ion binding"/>
    <property type="evidence" value="ECO:0007669"/>
    <property type="project" value="InterPro"/>
</dbReference>
<dbReference type="AlphaFoldDB" id="A0A7G3ZDC4"/>
<dbReference type="PANTHER" id="PTHR11851:SF126">
    <property type="entry name" value="CYTOCHROME B-C1 COMPLEX SUBUNIT 1, MITOCHONDRIAL"/>
    <property type="match status" value="1"/>
</dbReference>
<gene>
    <name evidence="3" type="ORF">HG536_0B03730</name>
</gene>
<evidence type="ECO:0000259" key="1">
    <source>
        <dbReference type="Pfam" id="PF00675"/>
    </source>
</evidence>
<dbReference type="GeneID" id="59324629"/>
<dbReference type="KEGG" id="tgb:HG536_0B03730"/>
<dbReference type="GO" id="GO:0004222">
    <property type="term" value="F:metalloendopeptidase activity"/>
    <property type="evidence" value="ECO:0007669"/>
    <property type="project" value="TreeGrafter"/>
</dbReference>
<sequence length="449" mass="48733">MLRTTTLRCSSKLLKRSIATQAAPKAEVTELSNGIIVATKHNGQSLTNSVGFVFGSGSTAENPYNNGVSNLWSNLFTEKGNAGEAARKGFSLESKVGREYQSYLVNSKPGQVSKALEFLQSKFSSSLNESVFENTKRSVLDQVEKFETNNHAGRALEHLHSTAFQNTPLSLPTRGTVESIETLIPSDLESFASNHFLASNTVVVGAGNVSHEELVKAVESQVSLKSGTKPAAKKASSFLGSEVRLRDDTLSKAYIAIAAEGEKVTSPDYFTSLLAAQVFGSYNAAEPSSRLQGVKLLDIIQEYQICDTFDHFSLGYQDSGLWGFTTTTSAIGSIDDLVHFTLKQWNRLTTSVTETEVARAKALLKLKLASLATDNATVATNLGASALVNKAKTDLTEAYSKIDSLTAKDVKQWAGNRLWDQDIAIAGVGRIEGLLDYMRIRADMSMMRW</sequence>
<accession>A0A7G3ZDC4</accession>
<dbReference type="RefSeq" id="XP_037138185.1">
    <property type="nucleotide sequence ID" value="XM_037282290.1"/>
</dbReference>